<evidence type="ECO:0000256" key="1">
    <source>
        <dbReference type="SAM" id="MobiDB-lite"/>
    </source>
</evidence>
<reference evidence="2" key="1">
    <citation type="journal article" date="2020" name="bioRxiv">
        <title>Comparative genomics of Chlamydomonas.</title>
        <authorList>
            <person name="Craig R.J."/>
            <person name="Hasan A.R."/>
            <person name="Ness R.W."/>
            <person name="Keightley P.D."/>
        </authorList>
    </citation>
    <scope>NUCLEOTIDE SEQUENCE</scope>
    <source>
        <strain evidence="2">CCAP 11/173</strain>
    </source>
</reference>
<gene>
    <name evidence="2" type="ORF">HYH02_002527</name>
</gene>
<feature type="region of interest" description="Disordered" evidence="1">
    <location>
        <begin position="1"/>
        <end position="25"/>
    </location>
</feature>
<protein>
    <submittedName>
        <fullName evidence="2">Uncharacterized protein</fullName>
    </submittedName>
</protein>
<sequence length="856" mass="90738">MAARNAQRGAAAHPAAQQASGPTPPWQKLSPELIRRIAAFLPPTQVAISLKLLDRATAAALQEFRTVAIARKMPAWMSEGFGINDKSSSQPPASKWFCLARPDVDFRLFLNVEWSRDAFWRRLNLRQRRQVLCTVASCRDPVALHVPVHHSGCSLTSPMLAAAAATGDVDTCSRLLHEFGCPWESCISWAAAGHGQLQAWAWAQAVEGEEDMASRGNVPQPLEMLEAACSSGNLAAVERAEEAWEGHLQMNYDAYSTHDDADMGVMGAVWAAIKAYGDDDSSNSTGGGLGSSSAGRGLGGSAAGAPGAVGTARSSRPAAAAAAAGRAFAQPHRERDGVLERCMRQLLNYSPMSAHNRLNVLFILAETCPLALLQRYHDPLLSPPPAAAAGGDGELFGAMGAPGGIDNDDETIVLSSWDKRSLLVAALGSRTPDWEQKADWLLQDKWGAGVAAEDSLARLMSCERPEGRTVFSVSLWRKMAQLPDCLQRLPRLAARGVSMSTRGDVSEAVCGAAGAGRHEVLRHLLEVVCPALQLTAADVATGEERRKRCTAGTRLPCAVAAEAPGMGGAEAGGSTGAGGAAEAGGGAVAPAAAAGDDCPWSAAFSRIAEAGSDLDLLRLLHEERGAAVDMLSVAKGGSVEQLEWAAAALRAAGQQPQALTAEQLWRVACDWGNTATAGWLLDHSLAEVPTVEFVCGQLEAHSGAELYGGVRWWLGVMDSRADEAACDPNKFDQGLRSHWGVVVSAAAALVEQHDASTLAPYQLRCLRYGRYQAARQWLADVRQRRHRAAGELGAAEAEAAEAWDDMEHGPESEPSYMSRALSSGYSTEEDEGVDEDADEDADADMDEDVDEDDGED</sequence>
<dbReference type="GO" id="GO:0004620">
    <property type="term" value="F:phospholipase activity"/>
    <property type="evidence" value="ECO:0007669"/>
    <property type="project" value="TreeGrafter"/>
</dbReference>
<dbReference type="OrthoDB" id="556776at2759"/>
<feature type="compositionally biased region" description="Low complexity" evidence="1">
    <location>
        <begin position="1"/>
        <end position="19"/>
    </location>
</feature>
<dbReference type="GO" id="GO:0005783">
    <property type="term" value="C:endoplasmic reticulum"/>
    <property type="evidence" value="ECO:0007669"/>
    <property type="project" value="TreeGrafter"/>
</dbReference>
<organism evidence="2 3">
    <name type="scientific">Chlamydomonas schloesseri</name>
    <dbReference type="NCBI Taxonomy" id="2026947"/>
    <lineage>
        <taxon>Eukaryota</taxon>
        <taxon>Viridiplantae</taxon>
        <taxon>Chlorophyta</taxon>
        <taxon>core chlorophytes</taxon>
        <taxon>Chlorophyceae</taxon>
        <taxon>CS clade</taxon>
        <taxon>Chlamydomonadales</taxon>
        <taxon>Chlamydomonadaceae</taxon>
        <taxon>Chlamydomonas</taxon>
    </lineage>
</organism>
<accession>A0A836BBV2</accession>
<dbReference type="GO" id="GO:0016020">
    <property type="term" value="C:membrane"/>
    <property type="evidence" value="ECO:0007669"/>
    <property type="project" value="TreeGrafter"/>
</dbReference>
<dbReference type="PANTHER" id="PTHR12393">
    <property type="entry name" value="SPHINGOMYELIN PHOSPHODIESTERASE RELATED"/>
    <property type="match status" value="1"/>
</dbReference>
<keyword evidence="3" id="KW-1185">Reference proteome</keyword>
<evidence type="ECO:0000313" key="2">
    <source>
        <dbReference type="EMBL" id="KAG2453204.1"/>
    </source>
</evidence>
<feature type="compositionally biased region" description="Gly residues" evidence="1">
    <location>
        <begin position="285"/>
        <end position="302"/>
    </location>
</feature>
<comment type="caution">
    <text evidence="2">The sequence shown here is derived from an EMBL/GenBank/DDBJ whole genome shotgun (WGS) entry which is preliminary data.</text>
</comment>
<feature type="compositionally biased region" description="Low complexity" evidence="1">
    <location>
        <begin position="303"/>
        <end position="312"/>
    </location>
</feature>
<dbReference type="EMBL" id="JAEHOD010000004">
    <property type="protein sequence ID" value="KAG2453204.1"/>
    <property type="molecule type" value="Genomic_DNA"/>
</dbReference>
<feature type="region of interest" description="Disordered" evidence="1">
    <location>
        <begin position="798"/>
        <end position="856"/>
    </location>
</feature>
<proteinExistence type="predicted"/>
<dbReference type="GO" id="GO:0030149">
    <property type="term" value="P:sphingolipid catabolic process"/>
    <property type="evidence" value="ECO:0007669"/>
    <property type="project" value="TreeGrafter"/>
</dbReference>
<dbReference type="PANTHER" id="PTHR12393:SF6">
    <property type="entry name" value="SPHINGOMYELIN PHOSPHODIESTERASE 2"/>
    <property type="match status" value="1"/>
</dbReference>
<name>A0A836BBV2_9CHLO</name>
<dbReference type="GO" id="GO:0071944">
    <property type="term" value="C:cell periphery"/>
    <property type="evidence" value="ECO:0007669"/>
    <property type="project" value="TreeGrafter"/>
</dbReference>
<feature type="region of interest" description="Disordered" evidence="1">
    <location>
        <begin position="279"/>
        <end position="312"/>
    </location>
</feature>
<dbReference type="GO" id="GO:0046513">
    <property type="term" value="P:ceramide biosynthetic process"/>
    <property type="evidence" value="ECO:0007669"/>
    <property type="project" value="TreeGrafter"/>
</dbReference>
<evidence type="ECO:0000313" key="3">
    <source>
        <dbReference type="Proteomes" id="UP000613740"/>
    </source>
</evidence>
<dbReference type="AlphaFoldDB" id="A0A836BBV2"/>
<dbReference type="Proteomes" id="UP000613740">
    <property type="component" value="Unassembled WGS sequence"/>
</dbReference>
<feature type="compositionally biased region" description="Acidic residues" evidence="1">
    <location>
        <begin position="827"/>
        <end position="856"/>
    </location>
</feature>